<evidence type="ECO:0000313" key="2">
    <source>
        <dbReference type="EMBL" id="TDO45473.1"/>
    </source>
</evidence>
<accession>A0A4R6KB90</accession>
<gene>
    <name evidence="2" type="ORF">EV643_113246</name>
</gene>
<evidence type="ECO:0000259" key="1">
    <source>
        <dbReference type="Pfam" id="PF21806"/>
    </source>
</evidence>
<evidence type="ECO:0000313" key="3">
    <source>
        <dbReference type="Proteomes" id="UP000295388"/>
    </source>
</evidence>
<reference evidence="2 3" key="1">
    <citation type="submission" date="2019-03" db="EMBL/GenBank/DDBJ databases">
        <title>Genomic Encyclopedia of Type Strains, Phase III (KMG-III): the genomes of soil and plant-associated and newly described type strains.</title>
        <authorList>
            <person name="Whitman W."/>
        </authorList>
    </citation>
    <scope>NUCLEOTIDE SEQUENCE [LARGE SCALE GENOMIC DNA]</scope>
    <source>
        <strain evidence="2 3">VKM Ac-2527</strain>
    </source>
</reference>
<dbReference type="RefSeq" id="WP_166665578.1">
    <property type="nucleotide sequence ID" value="NZ_SNWQ01000013.1"/>
</dbReference>
<protein>
    <recommendedName>
        <fullName evidence="1">DUF6879 domain-containing protein</fullName>
    </recommendedName>
</protein>
<organism evidence="2 3">
    <name type="scientific">Kribbella caucasensis</name>
    <dbReference type="NCBI Taxonomy" id="2512215"/>
    <lineage>
        <taxon>Bacteria</taxon>
        <taxon>Bacillati</taxon>
        <taxon>Actinomycetota</taxon>
        <taxon>Actinomycetes</taxon>
        <taxon>Propionibacteriales</taxon>
        <taxon>Kribbellaceae</taxon>
        <taxon>Kribbella</taxon>
    </lineage>
</organism>
<sequence>MTDSTFVSAGPEFVQFARSYQHTAYRLEVRDNYADPGEAEHVQKFLTGQPSDDSWMEDWMGLILRRTLEGQRVERVRVVTEPWSDYTRFGLNLSRLNTAAGEDIRYIARDRADELGLPTYDYWLLDSHKMCILRHDDQDVLLGADVIHDPAVVVEHAHYRDIARRFALPRADYLGTFDDEFLRKNNINK</sequence>
<proteinExistence type="predicted"/>
<dbReference type="InterPro" id="IPR049244">
    <property type="entry name" value="DUF6879"/>
</dbReference>
<comment type="caution">
    <text evidence="2">The sequence shown here is derived from an EMBL/GenBank/DDBJ whole genome shotgun (WGS) entry which is preliminary data.</text>
</comment>
<name>A0A4R6KB90_9ACTN</name>
<keyword evidence="3" id="KW-1185">Reference proteome</keyword>
<dbReference type="Pfam" id="PF21806">
    <property type="entry name" value="DUF6879"/>
    <property type="match status" value="1"/>
</dbReference>
<dbReference type="Proteomes" id="UP000295388">
    <property type="component" value="Unassembled WGS sequence"/>
</dbReference>
<dbReference type="EMBL" id="SNWQ01000013">
    <property type="protein sequence ID" value="TDO45473.1"/>
    <property type="molecule type" value="Genomic_DNA"/>
</dbReference>
<feature type="domain" description="DUF6879" evidence="1">
    <location>
        <begin position="12"/>
        <end position="174"/>
    </location>
</feature>
<dbReference type="AlphaFoldDB" id="A0A4R6KB90"/>